<dbReference type="EMBL" id="RCHI01000014">
    <property type="protein sequence ID" value="RLL63828.1"/>
    <property type="molecule type" value="Genomic_DNA"/>
</dbReference>
<dbReference type="GO" id="GO:0005829">
    <property type="term" value="C:cytosol"/>
    <property type="evidence" value="ECO:0007669"/>
    <property type="project" value="TreeGrafter"/>
</dbReference>
<feature type="binding site" evidence="8">
    <location>
        <position position="72"/>
    </location>
    <ligand>
        <name>substrate</name>
    </ligand>
</feature>
<dbReference type="PROSITE" id="PS01326">
    <property type="entry name" value="DAP_EPIMERASE"/>
    <property type="match status" value="1"/>
</dbReference>
<feature type="binding site" evidence="8">
    <location>
        <position position="54"/>
    </location>
    <ligand>
        <name>substrate</name>
    </ligand>
</feature>
<sequence>MTDMRTPSAGLPFLKMHGLGNDFVVIDARTGDDPVTPALARALGDRHRGVGFDQLAVIRPATETDFTLEFWNSDGSIAGACGNATRCVSDWMMRALGRDAVSLTTARGTLYARRRDDGLVSVNMGAPILDAAAIPVAGDPMALPLAGAPVAVGMGNPHCIYFVEDAEAVDVAGLGAVIEHDPLFPERTNVEFASRLGPDHLRMRVWERGAGITLACGSGTCATAVAAHLKGLTGRHVIVDVDGGRLEIDWREDGVWMTGPTALVFEGRLTPAFLAAVGA</sequence>
<dbReference type="HAMAP" id="MF_00197">
    <property type="entry name" value="DAP_epimerase"/>
    <property type="match status" value="1"/>
</dbReference>
<comment type="caution">
    <text evidence="10">The sequence shown here is derived from an EMBL/GenBank/DDBJ whole genome shotgun (WGS) entry which is preliminary data.</text>
</comment>
<dbReference type="InterPro" id="IPR001653">
    <property type="entry name" value="DAP_epimerase_DapF"/>
</dbReference>
<keyword evidence="11" id="KW-1185">Reference proteome</keyword>
<comment type="subcellular location">
    <subcellularLocation>
        <location evidence="8">Cytoplasm</location>
    </subcellularLocation>
</comment>
<proteinExistence type="inferred from homology"/>
<comment type="subunit">
    <text evidence="8">Homodimer.</text>
</comment>
<organism evidence="10 11">
    <name type="scientific">Paenirhodobacter hankyongi</name>
    <dbReference type="NCBI Taxonomy" id="2294033"/>
    <lineage>
        <taxon>Bacteria</taxon>
        <taxon>Pseudomonadati</taxon>
        <taxon>Pseudomonadota</taxon>
        <taxon>Alphaproteobacteria</taxon>
        <taxon>Rhodobacterales</taxon>
        <taxon>Rhodobacter group</taxon>
        <taxon>Paenirhodobacter</taxon>
    </lineage>
</organism>
<dbReference type="PANTHER" id="PTHR31689">
    <property type="entry name" value="DIAMINOPIMELATE EPIMERASE, CHLOROPLASTIC"/>
    <property type="match status" value="1"/>
</dbReference>
<name>A0A421BLT9_9RHOB</name>
<evidence type="ECO:0000256" key="2">
    <source>
        <dbReference type="ARBA" id="ARBA00010219"/>
    </source>
</evidence>
<dbReference type="RefSeq" id="WP_121534323.1">
    <property type="nucleotide sequence ID" value="NZ_RCHI01000014.1"/>
</dbReference>
<keyword evidence="6 8" id="KW-0413">Isomerase</keyword>
<comment type="similarity">
    <text evidence="2 8">Belongs to the diaminopimelate epimerase family.</text>
</comment>
<feature type="binding site" evidence="8">
    <location>
        <position position="21"/>
    </location>
    <ligand>
        <name>substrate</name>
    </ligand>
</feature>
<feature type="binding site" evidence="8">
    <location>
        <position position="189"/>
    </location>
    <ligand>
        <name>substrate</name>
    </ligand>
</feature>
<evidence type="ECO:0000256" key="9">
    <source>
        <dbReference type="PROSITE-ProRule" id="PRU10125"/>
    </source>
</evidence>
<gene>
    <name evidence="8" type="primary">dapF</name>
    <name evidence="10" type="ORF">DYS74_14060</name>
</gene>
<feature type="active site" description="Proton donor" evidence="8">
    <location>
        <position position="81"/>
    </location>
</feature>
<feature type="binding site" evidence="8">
    <location>
        <begin position="82"/>
        <end position="83"/>
    </location>
    <ligand>
        <name>substrate</name>
    </ligand>
</feature>
<evidence type="ECO:0000256" key="5">
    <source>
        <dbReference type="ARBA" id="ARBA00023154"/>
    </source>
</evidence>
<evidence type="ECO:0000256" key="3">
    <source>
        <dbReference type="ARBA" id="ARBA00013080"/>
    </source>
</evidence>
<dbReference type="SUPFAM" id="SSF54506">
    <property type="entry name" value="Diaminopimelate epimerase-like"/>
    <property type="match status" value="2"/>
</dbReference>
<keyword evidence="8" id="KW-0963">Cytoplasm</keyword>
<feature type="active site" description="Proton acceptor" evidence="8">
    <location>
        <position position="216"/>
    </location>
</feature>
<evidence type="ECO:0000256" key="6">
    <source>
        <dbReference type="ARBA" id="ARBA00023235"/>
    </source>
</evidence>
<feature type="active site" evidence="9">
    <location>
        <position position="81"/>
    </location>
</feature>
<evidence type="ECO:0000313" key="11">
    <source>
        <dbReference type="Proteomes" id="UP000279673"/>
    </source>
</evidence>
<dbReference type="Proteomes" id="UP000279673">
    <property type="component" value="Unassembled WGS sequence"/>
</dbReference>
<feature type="binding site" evidence="8">
    <location>
        <begin position="217"/>
        <end position="218"/>
    </location>
    <ligand>
        <name>substrate</name>
    </ligand>
</feature>
<feature type="binding site" evidence="8">
    <location>
        <begin position="207"/>
        <end position="208"/>
    </location>
    <ligand>
        <name>substrate</name>
    </ligand>
</feature>
<dbReference type="PANTHER" id="PTHR31689:SF0">
    <property type="entry name" value="DIAMINOPIMELATE EPIMERASE"/>
    <property type="match status" value="1"/>
</dbReference>
<reference evidence="10 11" key="1">
    <citation type="submission" date="2018-10" db="EMBL/GenBank/DDBJ databases">
        <title>Rhodobacter sp . BO-81.</title>
        <authorList>
            <person name="Im W.T."/>
        </authorList>
    </citation>
    <scope>NUCLEOTIDE SEQUENCE [LARGE SCALE GENOMIC DNA]</scope>
    <source>
        <strain evidence="10 11">BO-81</strain>
    </source>
</reference>
<accession>A0A421BLT9</accession>
<dbReference type="GO" id="GO:0008837">
    <property type="term" value="F:diaminopimelate epimerase activity"/>
    <property type="evidence" value="ECO:0007669"/>
    <property type="project" value="UniProtKB-UniRule"/>
</dbReference>
<evidence type="ECO:0000256" key="4">
    <source>
        <dbReference type="ARBA" id="ARBA00022605"/>
    </source>
</evidence>
<dbReference type="Gene3D" id="3.10.310.10">
    <property type="entry name" value="Diaminopimelate Epimerase, Chain A, domain 1"/>
    <property type="match status" value="2"/>
</dbReference>
<dbReference type="AlphaFoldDB" id="A0A421BLT9"/>
<feature type="site" description="Could be important to modulate the pK values of the two catalytic cysteine residues" evidence="8">
    <location>
        <position position="158"/>
    </location>
</feature>
<dbReference type="NCBIfam" id="TIGR00652">
    <property type="entry name" value="DapF"/>
    <property type="match status" value="1"/>
</dbReference>
<evidence type="ECO:0000256" key="1">
    <source>
        <dbReference type="ARBA" id="ARBA00005196"/>
    </source>
</evidence>
<dbReference type="UniPathway" id="UPA00034">
    <property type="reaction ID" value="UER00025"/>
</dbReference>
<dbReference type="EC" id="5.1.1.7" evidence="3 8"/>
<protein>
    <recommendedName>
        <fullName evidence="3 8">Diaminopimelate epimerase</fullName>
        <shortName evidence="8">DAP epimerase</shortName>
        <ecNumber evidence="3 8">5.1.1.7</ecNumber>
    </recommendedName>
    <alternativeName>
        <fullName evidence="8">PLP-independent amino acid racemase</fullName>
    </alternativeName>
</protein>
<evidence type="ECO:0000313" key="10">
    <source>
        <dbReference type="EMBL" id="RLL63828.1"/>
    </source>
</evidence>
<evidence type="ECO:0000256" key="7">
    <source>
        <dbReference type="ARBA" id="ARBA00051712"/>
    </source>
</evidence>
<keyword evidence="5 8" id="KW-0457">Lysine biosynthesis</keyword>
<evidence type="ECO:0000256" key="8">
    <source>
        <dbReference type="HAMAP-Rule" id="MF_00197"/>
    </source>
</evidence>
<feature type="binding site" evidence="8">
    <location>
        <position position="156"/>
    </location>
    <ligand>
        <name>substrate</name>
    </ligand>
</feature>
<dbReference type="InterPro" id="IPR018510">
    <property type="entry name" value="DAP_epimerase_AS"/>
</dbReference>
<comment type="catalytic activity">
    <reaction evidence="7 8">
        <text>(2S,6S)-2,6-diaminopimelate = meso-2,6-diaminopimelate</text>
        <dbReference type="Rhea" id="RHEA:15393"/>
        <dbReference type="ChEBI" id="CHEBI:57609"/>
        <dbReference type="ChEBI" id="CHEBI:57791"/>
        <dbReference type="EC" id="5.1.1.7"/>
    </reaction>
</comment>
<comment type="pathway">
    <text evidence="1 8">Amino-acid biosynthesis; L-lysine biosynthesis via DAP pathway; DL-2,6-diaminopimelate from LL-2,6-diaminopimelate: step 1/1.</text>
</comment>
<dbReference type="Pfam" id="PF01678">
    <property type="entry name" value="DAP_epimerase"/>
    <property type="match status" value="2"/>
</dbReference>
<comment type="function">
    <text evidence="8">Catalyzes the stereoinversion of LL-2,6-diaminopimelate (L,L-DAP) to meso-diaminopimelate (meso-DAP), a precursor of L-lysine and an essential component of the bacterial peptidoglycan.</text>
</comment>
<feature type="site" description="Could be important to modulate the pK values of the two catalytic cysteine residues" evidence="8">
    <location>
        <position position="207"/>
    </location>
</feature>
<keyword evidence="4 8" id="KW-0028">Amino-acid biosynthesis</keyword>
<dbReference type="GO" id="GO:0009089">
    <property type="term" value="P:lysine biosynthetic process via diaminopimelate"/>
    <property type="evidence" value="ECO:0007669"/>
    <property type="project" value="UniProtKB-UniRule"/>
</dbReference>